<keyword evidence="1" id="KW-1133">Transmembrane helix</keyword>
<evidence type="ECO:0000313" key="3">
    <source>
        <dbReference type="Proteomes" id="UP001595660"/>
    </source>
</evidence>
<name>A0ABD5NIH3_9EURY</name>
<keyword evidence="3" id="KW-1185">Reference proteome</keyword>
<gene>
    <name evidence="2" type="ORF">ACFOKC_13690</name>
</gene>
<dbReference type="Proteomes" id="UP001595660">
    <property type="component" value="Unassembled WGS sequence"/>
</dbReference>
<comment type="caution">
    <text evidence="2">The sequence shown here is derived from an EMBL/GenBank/DDBJ whole genome shotgun (WGS) entry which is preliminary data.</text>
</comment>
<dbReference type="RefSeq" id="WP_232569814.1">
    <property type="nucleotide sequence ID" value="NZ_CP089466.1"/>
</dbReference>
<accession>A0ABD5NIH3</accession>
<sequence>MTTRPELRNPSTFVPGILAVALFGVFAAVFLGAGFGDPVGFGDANITASIGYALIGLLDAAGDSVVASEGFLASFIIVALLLDAALEGAVLLAKRDDQGGDGE</sequence>
<evidence type="ECO:0000256" key="1">
    <source>
        <dbReference type="SAM" id="Phobius"/>
    </source>
</evidence>
<keyword evidence="1" id="KW-0472">Membrane</keyword>
<protein>
    <submittedName>
        <fullName evidence="2">Proton-conducting membrane transporter</fullName>
    </submittedName>
</protein>
<proteinExistence type="predicted"/>
<organism evidence="2 3">
    <name type="scientific">Halobacterium litoreum</name>
    <dbReference type="NCBI Taxonomy" id="2039234"/>
    <lineage>
        <taxon>Archaea</taxon>
        <taxon>Methanobacteriati</taxon>
        <taxon>Methanobacteriota</taxon>
        <taxon>Stenosarchaea group</taxon>
        <taxon>Halobacteria</taxon>
        <taxon>Halobacteriales</taxon>
        <taxon>Halobacteriaceae</taxon>
        <taxon>Halobacterium</taxon>
    </lineage>
</organism>
<reference evidence="2 3" key="1">
    <citation type="journal article" date="2019" name="Int. J. Syst. Evol. Microbiol.">
        <title>The Global Catalogue of Microorganisms (GCM) 10K type strain sequencing project: providing services to taxonomists for standard genome sequencing and annotation.</title>
        <authorList>
            <consortium name="The Broad Institute Genomics Platform"/>
            <consortium name="The Broad Institute Genome Sequencing Center for Infectious Disease"/>
            <person name="Wu L."/>
            <person name="Ma J."/>
        </authorList>
    </citation>
    <scope>NUCLEOTIDE SEQUENCE [LARGE SCALE GENOMIC DNA]</scope>
    <source>
        <strain evidence="2 3">CGMCC 1.12562</strain>
    </source>
</reference>
<dbReference type="AlphaFoldDB" id="A0ABD5NIH3"/>
<dbReference type="GeneID" id="69118208"/>
<feature type="transmembrane region" description="Helical" evidence="1">
    <location>
        <begin position="71"/>
        <end position="93"/>
    </location>
</feature>
<keyword evidence="1" id="KW-0812">Transmembrane</keyword>
<feature type="transmembrane region" description="Helical" evidence="1">
    <location>
        <begin position="12"/>
        <end position="35"/>
    </location>
</feature>
<evidence type="ECO:0000313" key="2">
    <source>
        <dbReference type="EMBL" id="MFC3478777.1"/>
    </source>
</evidence>
<dbReference type="EMBL" id="JBHRWN010000002">
    <property type="protein sequence ID" value="MFC3478777.1"/>
    <property type="molecule type" value="Genomic_DNA"/>
</dbReference>